<dbReference type="EMBL" id="OV696701">
    <property type="protein sequence ID" value="CAH1247565.1"/>
    <property type="molecule type" value="Genomic_DNA"/>
</dbReference>
<comment type="similarity">
    <text evidence="1">Belongs to the arrestin family.</text>
</comment>
<keyword evidence="5" id="KW-1185">Reference proteome</keyword>
<reference evidence="4" key="1">
    <citation type="submission" date="2022-01" db="EMBL/GenBank/DDBJ databases">
        <authorList>
            <person name="Braso-Vives M."/>
        </authorList>
    </citation>
    <scope>NUCLEOTIDE SEQUENCE</scope>
</reference>
<dbReference type="PANTHER" id="PTHR11188:SF176">
    <property type="entry name" value="ARRESTIN DOMAIN-CONTAINING PROTEIN 1"/>
    <property type="match status" value="1"/>
</dbReference>
<dbReference type="PANTHER" id="PTHR11188">
    <property type="entry name" value="ARRESTIN DOMAIN CONTAINING PROTEIN"/>
    <property type="match status" value="1"/>
</dbReference>
<protein>
    <submittedName>
        <fullName evidence="4">ARRDC3 protein</fullName>
    </submittedName>
</protein>
<organism evidence="4 5">
    <name type="scientific">Branchiostoma lanceolatum</name>
    <name type="common">Common lancelet</name>
    <name type="synonym">Amphioxus lanceolatum</name>
    <dbReference type="NCBI Taxonomy" id="7740"/>
    <lineage>
        <taxon>Eukaryota</taxon>
        <taxon>Metazoa</taxon>
        <taxon>Chordata</taxon>
        <taxon>Cephalochordata</taxon>
        <taxon>Leptocardii</taxon>
        <taxon>Amphioxiformes</taxon>
        <taxon>Branchiostomatidae</taxon>
        <taxon>Branchiostoma</taxon>
    </lineage>
</organism>
<dbReference type="Pfam" id="PF02752">
    <property type="entry name" value="Arrestin_C"/>
    <property type="match status" value="1"/>
</dbReference>
<dbReference type="GO" id="GO:0015031">
    <property type="term" value="P:protein transport"/>
    <property type="evidence" value="ECO:0007669"/>
    <property type="project" value="TreeGrafter"/>
</dbReference>
<evidence type="ECO:0000259" key="3">
    <source>
        <dbReference type="SMART" id="SM01017"/>
    </source>
</evidence>
<evidence type="ECO:0000313" key="4">
    <source>
        <dbReference type="EMBL" id="CAH1247565.1"/>
    </source>
</evidence>
<dbReference type="InterPro" id="IPR050357">
    <property type="entry name" value="Arrestin_domain-protein"/>
</dbReference>
<sequence length="438" mass="48144">MGKLQEFSIQFTNNTDVFMPGQWITGQVTVDLNDEMKMRGIRLKFQGKGHVWWTEDHQVQNDGESHTEQTTYRSDETYFDQEVTVFGKASGQSGDNPTLDAGHHIYPFQCQLPMQGLPTSFEGAHGYIRYSIKGTIDKPWKFDHTTKRAFTVLDMVDLNQEPNAMAPLMGQQSKTLCCLCCASGPIELQVQADRSAYCPGEPIMIGGSLENNSSSKITKVTAKFKQDVVYQAHHPHHKTRHNSKNLVEVEGEGCDEGGSVQLNLSLPLPAIPPSNLRSCNIIDLTYTLNVSARFEGAHTSLDLEFPILVGSIPLRSIYPTAPAFPPPPLAPGFDPAYPPPNPGAYPPPNPGAYPPPNPDGAFPPPNPGAYPPPNPSAPYPPPGPDAAYPPPNLPPPSYMQSVFGASNIKDDDDNEHTRGTMDYAPKYTYYDWSQHPTI</sequence>
<dbReference type="GO" id="GO:0005737">
    <property type="term" value="C:cytoplasm"/>
    <property type="evidence" value="ECO:0007669"/>
    <property type="project" value="TreeGrafter"/>
</dbReference>
<dbReference type="Gene3D" id="2.60.40.640">
    <property type="match status" value="2"/>
</dbReference>
<dbReference type="SMART" id="SM01017">
    <property type="entry name" value="Arrestin_C"/>
    <property type="match status" value="1"/>
</dbReference>
<feature type="domain" description="Arrestin C-terminal-like" evidence="3">
    <location>
        <begin position="182"/>
        <end position="314"/>
    </location>
</feature>
<name>A0A8J9Z5J5_BRALA</name>
<proteinExistence type="inferred from homology"/>
<dbReference type="InterPro" id="IPR014752">
    <property type="entry name" value="Arrestin-like_C"/>
</dbReference>
<gene>
    <name evidence="4" type="primary">ARRDC3</name>
    <name evidence="4" type="ORF">BLAG_LOCUS9193</name>
</gene>
<evidence type="ECO:0000313" key="5">
    <source>
        <dbReference type="Proteomes" id="UP000838412"/>
    </source>
</evidence>
<dbReference type="InterPro" id="IPR011022">
    <property type="entry name" value="Arrestin_C-like"/>
</dbReference>
<evidence type="ECO:0000256" key="1">
    <source>
        <dbReference type="ARBA" id="ARBA00005298"/>
    </source>
</evidence>
<evidence type="ECO:0000256" key="2">
    <source>
        <dbReference type="SAM" id="MobiDB-lite"/>
    </source>
</evidence>
<feature type="compositionally biased region" description="Pro residues" evidence="2">
    <location>
        <begin position="329"/>
        <end position="397"/>
    </location>
</feature>
<dbReference type="Proteomes" id="UP000838412">
    <property type="component" value="Chromosome 16"/>
</dbReference>
<dbReference type="AlphaFoldDB" id="A0A8J9Z5J5"/>
<dbReference type="OrthoDB" id="2333384at2759"/>
<dbReference type="Pfam" id="PF00339">
    <property type="entry name" value="Arrestin_N"/>
    <property type="match status" value="1"/>
</dbReference>
<dbReference type="InterPro" id="IPR011021">
    <property type="entry name" value="Arrestin-like_N"/>
</dbReference>
<accession>A0A8J9Z5J5</accession>
<feature type="region of interest" description="Disordered" evidence="2">
    <location>
        <begin position="329"/>
        <end position="422"/>
    </location>
</feature>
<dbReference type="SUPFAM" id="SSF81296">
    <property type="entry name" value="E set domains"/>
    <property type="match status" value="2"/>
</dbReference>
<dbReference type="InterPro" id="IPR014756">
    <property type="entry name" value="Ig_E-set"/>
</dbReference>